<reference evidence="2" key="2">
    <citation type="submission" date="2025-09" db="UniProtKB">
        <authorList>
            <consortium name="Ensembl"/>
        </authorList>
    </citation>
    <scope>IDENTIFICATION</scope>
</reference>
<dbReference type="Gene3D" id="2.30.29.30">
    <property type="entry name" value="Pleckstrin-homology domain (PH domain)/Phosphotyrosine-binding domain (PTB)"/>
    <property type="match status" value="1"/>
</dbReference>
<dbReference type="InterPro" id="IPR043448">
    <property type="entry name" value="PKHO1/2"/>
</dbReference>
<dbReference type="AlphaFoldDB" id="A0A3Q3WQ83"/>
<evidence type="ECO:0000313" key="2">
    <source>
        <dbReference type="Ensembl" id="ENSMMOP00000020163.1"/>
    </source>
</evidence>
<dbReference type="PANTHER" id="PTHR15871">
    <property type="entry name" value="PH DOMAIN-CONTAINING PROTEIN"/>
    <property type="match status" value="1"/>
</dbReference>
<dbReference type="SMART" id="SM00233">
    <property type="entry name" value="PH"/>
    <property type="match status" value="1"/>
</dbReference>
<dbReference type="PROSITE" id="PS50003">
    <property type="entry name" value="PH_DOMAIN"/>
    <property type="match status" value="1"/>
</dbReference>
<dbReference type="InterPro" id="IPR011993">
    <property type="entry name" value="PH-like_dom_sf"/>
</dbReference>
<dbReference type="InterPro" id="IPR001849">
    <property type="entry name" value="PH_domain"/>
</dbReference>
<dbReference type="Ensembl" id="ENSMMOT00000020497.1">
    <property type="protein sequence ID" value="ENSMMOP00000020163.1"/>
    <property type="gene ID" value="ENSMMOG00000015326.1"/>
</dbReference>
<organism evidence="2 3">
    <name type="scientific">Mola mola</name>
    <name type="common">Ocean sunfish</name>
    <name type="synonym">Tetraodon mola</name>
    <dbReference type="NCBI Taxonomy" id="94237"/>
    <lineage>
        <taxon>Eukaryota</taxon>
        <taxon>Metazoa</taxon>
        <taxon>Chordata</taxon>
        <taxon>Craniata</taxon>
        <taxon>Vertebrata</taxon>
        <taxon>Euteleostomi</taxon>
        <taxon>Actinopterygii</taxon>
        <taxon>Neopterygii</taxon>
        <taxon>Teleostei</taxon>
        <taxon>Neoteleostei</taxon>
        <taxon>Acanthomorphata</taxon>
        <taxon>Eupercaria</taxon>
        <taxon>Tetraodontiformes</taxon>
        <taxon>Molidae</taxon>
        <taxon>Mola</taxon>
    </lineage>
</organism>
<dbReference type="Proteomes" id="UP000261620">
    <property type="component" value="Unplaced"/>
</dbReference>
<sequence>VRKNLKNPKLGEKKETSGRITEDGSLFLDQTDILLTSYKDRYIHVEKTEVVVFEHEDLKNCLERLDLENYDKCHELKSPFKRKHRLILIRSPKSGNKVHDVKFQAQTVKEKEDWIKALSNGISRAKNKVFDSVNVCVISTRIRGVFQRWCLLC</sequence>
<keyword evidence="3" id="KW-1185">Reference proteome</keyword>
<dbReference type="Pfam" id="PF00169">
    <property type="entry name" value="PH"/>
    <property type="match status" value="1"/>
</dbReference>
<feature type="domain" description="PH" evidence="1">
    <location>
        <begin position="19"/>
        <end position="123"/>
    </location>
</feature>
<name>A0A3Q3WQ83_MOLML</name>
<accession>A0A3Q3WQ83</accession>
<proteinExistence type="predicted"/>
<dbReference type="STRING" id="94237.ENSMMOP00000020163"/>
<evidence type="ECO:0000313" key="3">
    <source>
        <dbReference type="Proteomes" id="UP000261620"/>
    </source>
</evidence>
<dbReference type="PANTHER" id="PTHR15871:SF2">
    <property type="entry name" value="PLECKSTRIN HOMOLOGY DOMAIN-CONTAINING FAMILY O MEMBER 2"/>
    <property type="match status" value="1"/>
</dbReference>
<reference evidence="2" key="1">
    <citation type="submission" date="2025-08" db="UniProtKB">
        <authorList>
            <consortium name="Ensembl"/>
        </authorList>
    </citation>
    <scope>IDENTIFICATION</scope>
</reference>
<dbReference type="SUPFAM" id="SSF50729">
    <property type="entry name" value="PH domain-like"/>
    <property type="match status" value="1"/>
</dbReference>
<protein>
    <recommendedName>
        <fullName evidence="1">PH domain-containing protein</fullName>
    </recommendedName>
</protein>
<dbReference type="GO" id="GO:0071888">
    <property type="term" value="P:macrophage apoptotic process"/>
    <property type="evidence" value="ECO:0007669"/>
    <property type="project" value="TreeGrafter"/>
</dbReference>
<evidence type="ECO:0000259" key="1">
    <source>
        <dbReference type="PROSITE" id="PS50003"/>
    </source>
</evidence>